<gene>
    <name evidence="11" type="ORF">ACFFTR_37175</name>
</gene>
<evidence type="ECO:0000256" key="2">
    <source>
        <dbReference type="ARBA" id="ARBA00011044"/>
    </source>
</evidence>
<evidence type="ECO:0000256" key="5">
    <source>
        <dbReference type="ARBA" id="ARBA00022833"/>
    </source>
</evidence>
<feature type="domain" description="Probable transposase IS891/IS1136/IS1341" evidence="8">
    <location>
        <begin position="210"/>
        <end position="319"/>
    </location>
</feature>
<proteinExistence type="inferred from homology"/>
<evidence type="ECO:0000259" key="8">
    <source>
        <dbReference type="Pfam" id="PF01385"/>
    </source>
</evidence>
<keyword evidence="11" id="KW-0540">Nuclease</keyword>
<accession>A0ABV5MIS4</accession>
<feature type="domain" description="Cas12f1-like TNB" evidence="9">
    <location>
        <begin position="331"/>
        <end position="397"/>
    </location>
</feature>
<feature type="domain" description="Transposase putative helix-turn-helix" evidence="10">
    <location>
        <begin position="1"/>
        <end position="46"/>
    </location>
</feature>
<name>A0ABV5MIS4_9ACTN</name>
<evidence type="ECO:0000256" key="1">
    <source>
        <dbReference type="ARBA" id="ARBA00008761"/>
    </source>
</evidence>
<evidence type="ECO:0000256" key="3">
    <source>
        <dbReference type="ARBA" id="ARBA00022578"/>
    </source>
</evidence>
<protein>
    <submittedName>
        <fullName evidence="11">RNA-guided endonuclease InsQ/TnpB family protein</fullName>
    </submittedName>
</protein>
<evidence type="ECO:0000256" key="7">
    <source>
        <dbReference type="ARBA" id="ARBA00023172"/>
    </source>
</evidence>
<comment type="similarity">
    <text evidence="1">In the C-terminal section; belongs to the transposase 35 family.</text>
</comment>
<dbReference type="Pfam" id="PF07282">
    <property type="entry name" value="Cas12f1-like_TNB"/>
    <property type="match status" value="1"/>
</dbReference>
<dbReference type="PANTHER" id="PTHR30405:SF25">
    <property type="entry name" value="RNA-GUIDED DNA ENDONUCLEASE INSQ-RELATED"/>
    <property type="match status" value="1"/>
</dbReference>
<comment type="caution">
    <text evidence="11">The sequence shown here is derived from an EMBL/GenBank/DDBJ whole genome shotgun (WGS) entry which is preliminary data.</text>
</comment>
<keyword evidence="6" id="KW-0238">DNA-binding</keyword>
<evidence type="ECO:0000259" key="10">
    <source>
        <dbReference type="Pfam" id="PF12323"/>
    </source>
</evidence>
<keyword evidence="4" id="KW-0479">Metal-binding</keyword>
<dbReference type="InterPro" id="IPR001959">
    <property type="entry name" value="Transposase"/>
</dbReference>
<keyword evidence="11" id="KW-0378">Hydrolase</keyword>
<dbReference type="Pfam" id="PF12323">
    <property type="entry name" value="HTH_OrfB_IS605"/>
    <property type="match status" value="1"/>
</dbReference>
<dbReference type="NCBIfam" id="TIGR01766">
    <property type="entry name" value="IS200/IS605 family accessory protein TnpB-like domain"/>
    <property type="match status" value="1"/>
</dbReference>
<evidence type="ECO:0000313" key="12">
    <source>
        <dbReference type="Proteomes" id="UP001589608"/>
    </source>
</evidence>
<dbReference type="InterPro" id="IPR051399">
    <property type="entry name" value="RNA-guided_DNA_endo/Transpos"/>
</dbReference>
<keyword evidence="12" id="KW-1185">Reference proteome</keyword>
<evidence type="ECO:0000313" key="11">
    <source>
        <dbReference type="EMBL" id="MFB9448750.1"/>
    </source>
</evidence>
<evidence type="ECO:0000256" key="4">
    <source>
        <dbReference type="ARBA" id="ARBA00022723"/>
    </source>
</evidence>
<dbReference type="Proteomes" id="UP001589608">
    <property type="component" value="Unassembled WGS sequence"/>
</dbReference>
<organism evidence="11 12">
    <name type="scientific">Dactylosporangium vinaceum</name>
    <dbReference type="NCBI Taxonomy" id="53362"/>
    <lineage>
        <taxon>Bacteria</taxon>
        <taxon>Bacillati</taxon>
        <taxon>Actinomycetota</taxon>
        <taxon>Actinomycetes</taxon>
        <taxon>Micromonosporales</taxon>
        <taxon>Micromonosporaceae</taxon>
        <taxon>Dactylosporangium</taxon>
    </lineage>
</organism>
<sequence length="405" mass="44944">MSRVKQGFRIELAPTPEQAAAMGRHAGLSRFVENFALDQIRAAFAARAAEEHAGIPASQRTKAPWTAIDLEKRWRAEHPVVAPWFADSGLSSRIPKAACRLRAAGLKNWWESKTGKRQGRKVGFPKVRKRKHGSRFRYDADRAKPAGDGTVALPGIPGKVRTREPLTWLTERLADGRARIIGSTVREQAGRWWVTFQLDVDRSDINTARTVDPDAPTCGIDLGLKTFAVIAGDTGDVEEVHAPRALNAGLRRLRRANKALHRKQRGSANRAKARQAVAEIHLKVANQRADFLHKLTTRLARSKRAIAVESLNVAGMKRNRRLARSISDAGFAEFIRQLEYKTGWYGSKVWAADRWYPSSKTCSACSAVNSGLTLSDRMWVCQCGAEHDRDHNAARNLLAAMHAAT</sequence>
<evidence type="ECO:0000259" key="9">
    <source>
        <dbReference type="Pfam" id="PF07282"/>
    </source>
</evidence>
<evidence type="ECO:0000256" key="6">
    <source>
        <dbReference type="ARBA" id="ARBA00023125"/>
    </source>
</evidence>
<keyword evidence="3" id="KW-0815">Transposition</keyword>
<keyword evidence="5" id="KW-0862">Zinc</keyword>
<comment type="similarity">
    <text evidence="2">In the N-terminal section; belongs to the transposase 2 family.</text>
</comment>
<dbReference type="InterPro" id="IPR021027">
    <property type="entry name" value="Transposase_put_HTH"/>
</dbReference>
<keyword evidence="7" id="KW-0233">DNA recombination</keyword>
<dbReference type="EMBL" id="JBHMCA010000060">
    <property type="protein sequence ID" value="MFB9448750.1"/>
    <property type="molecule type" value="Genomic_DNA"/>
</dbReference>
<keyword evidence="11" id="KW-0255">Endonuclease</keyword>
<dbReference type="PANTHER" id="PTHR30405">
    <property type="entry name" value="TRANSPOSASE"/>
    <property type="match status" value="1"/>
</dbReference>
<reference evidence="11 12" key="1">
    <citation type="submission" date="2024-09" db="EMBL/GenBank/DDBJ databases">
        <authorList>
            <person name="Sun Q."/>
            <person name="Mori K."/>
        </authorList>
    </citation>
    <scope>NUCLEOTIDE SEQUENCE [LARGE SCALE GENOMIC DNA]</scope>
    <source>
        <strain evidence="11 12">JCM 3307</strain>
    </source>
</reference>
<dbReference type="NCBIfam" id="NF040570">
    <property type="entry name" value="guided_TnpB"/>
    <property type="match status" value="1"/>
</dbReference>
<dbReference type="InterPro" id="IPR010095">
    <property type="entry name" value="Cas12f1-like_TNB"/>
</dbReference>
<dbReference type="RefSeq" id="WP_380030477.1">
    <property type="nucleotide sequence ID" value="NZ_JBHMCA010000060.1"/>
</dbReference>
<dbReference type="GO" id="GO:0004519">
    <property type="term" value="F:endonuclease activity"/>
    <property type="evidence" value="ECO:0007669"/>
    <property type="project" value="UniProtKB-KW"/>
</dbReference>
<dbReference type="Pfam" id="PF01385">
    <property type="entry name" value="OrfB_IS605"/>
    <property type="match status" value="1"/>
</dbReference>